<organism evidence="3 4">
    <name type="scientific">Sesamum angolense</name>
    <dbReference type="NCBI Taxonomy" id="2727404"/>
    <lineage>
        <taxon>Eukaryota</taxon>
        <taxon>Viridiplantae</taxon>
        <taxon>Streptophyta</taxon>
        <taxon>Embryophyta</taxon>
        <taxon>Tracheophyta</taxon>
        <taxon>Spermatophyta</taxon>
        <taxon>Magnoliopsida</taxon>
        <taxon>eudicotyledons</taxon>
        <taxon>Gunneridae</taxon>
        <taxon>Pentapetalae</taxon>
        <taxon>asterids</taxon>
        <taxon>lamiids</taxon>
        <taxon>Lamiales</taxon>
        <taxon>Pedaliaceae</taxon>
        <taxon>Sesamum</taxon>
    </lineage>
</organism>
<dbReference type="PRINTS" id="PR00625">
    <property type="entry name" value="JDOMAIN"/>
</dbReference>
<dbReference type="Gene3D" id="1.10.287.110">
    <property type="entry name" value="DnaJ domain"/>
    <property type="match status" value="1"/>
</dbReference>
<feature type="compositionally biased region" description="Polar residues" evidence="1">
    <location>
        <begin position="88"/>
        <end position="99"/>
    </location>
</feature>
<feature type="compositionally biased region" description="Polar residues" evidence="1">
    <location>
        <begin position="113"/>
        <end position="127"/>
    </location>
</feature>
<proteinExistence type="predicted"/>
<dbReference type="Proteomes" id="UP001289374">
    <property type="component" value="Unassembled WGS sequence"/>
</dbReference>
<evidence type="ECO:0000313" key="4">
    <source>
        <dbReference type="Proteomes" id="UP001289374"/>
    </source>
</evidence>
<reference evidence="3" key="2">
    <citation type="journal article" date="2024" name="Plant">
        <title>Genomic evolution and insights into agronomic trait innovations of Sesamum species.</title>
        <authorList>
            <person name="Miao H."/>
            <person name="Wang L."/>
            <person name="Qu L."/>
            <person name="Liu H."/>
            <person name="Sun Y."/>
            <person name="Le M."/>
            <person name="Wang Q."/>
            <person name="Wei S."/>
            <person name="Zheng Y."/>
            <person name="Lin W."/>
            <person name="Duan Y."/>
            <person name="Cao H."/>
            <person name="Xiong S."/>
            <person name="Wang X."/>
            <person name="Wei L."/>
            <person name="Li C."/>
            <person name="Ma Q."/>
            <person name="Ju M."/>
            <person name="Zhao R."/>
            <person name="Li G."/>
            <person name="Mu C."/>
            <person name="Tian Q."/>
            <person name="Mei H."/>
            <person name="Zhang T."/>
            <person name="Gao T."/>
            <person name="Zhang H."/>
        </authorList>
    </citation>
    <scope>NUCLEOTIDE SEQUENCE</scope>
    <source>
        <strain evidence="3">K16</strain>
    </source>
</reference>
<evidence type="ECO:0000259" key="2">
    <source>
        <dbReference type="PROSITE" id="PS50076"/>
    </source>
</evidence>
<feature type="domain" description="J" evidence="2">
    <location>
        <begin position="20"/>
        <end position="84"/>
    </location>
</feature>
<dbReference type="AlphaFoldDB" id="A0AAE1T9T5"/>
<dbReference type="SUPFAM" id="SSF46565">
    <property type="entry name" value="Chaperone J-domain"/>
    <property type="match status" value="1"/>
</dbReference>
<dbReference type="InterPro" id="IPR001623">
    <property type="entry name" value="DnaJ_domain"/>
</dbReference>
<reference evidence="3" key="1">
    <citation type="submission" date="2020-06" db="EMBL/GenBank/DDBJ databases">
        <authorList>
            <person name="Li T."/>
            <person name="Hu X."/>
            <person name="Zhang T."/>
            <person name="Song X."/>
            <person name="Zhang H."/>
            <person name="Dai N."/>
            <person name="Sheng W."/>
            <person name="Hou X."/>
            <person name="Wei L."/>
        </authorList>
    </citation>
    <scope>NUCLEOTIDE SEQUENCE</scope>
    <source>
        <strain evidence="3">K16</strain>
        <tissue evidence="3">Leaf</tissue>
    </source>
</reference>
<dbReference type="InterPro" id="IPR018253">
    <property type="entry name" value="DnaJ_domain_CS"/>
</dbReference>
<dbReference type="EMBL" id="JACGWL010000016">
    <property type="protein sequence ID" value="KAK4384868.1"/>
    <property type="molecule type" value="Genomic_DNA"/>
</dbReference>
<name>A0AAE1T9T5_9LAMI</name>
<evidence type="ECO:0000313" key="3">
    <source>
        <dbReference type="EMBL" id="KAK4384868.1"/>
    </source>
</evidence>
<accession>A0AAE1T9T5</accession>
<comment type="caution">
    <text evidence="3">The sequence shown here is derived from an EMBL/GenBank/DDBJ whole genome shotgun (WGS) entry which is preliminary data.</text>
</comment>
<evidence type="ECO:0000256" key="1">
    <source>
        <dbReference type="SAM" id="MobiDB-lite"/>
    </source>
</evidence>
<keyword evidence="4" id="KW-1185">Reference proteome</keyword>
<dbReference type="SMART" id="SM00271">
    <property type="entry name" value="DnaJ"/>
    <property type="match status" value="1"/>
</dbReference>
<protein>
    <submittedName>
        <fullName evidence="3">Chaperone protein DnaJ</fullName>
    </submittedName>
</protein>
<dbReference type="CDD" id="cd06257">
    <property type="entry name" value="DnaJ"/>
    <property type="match status" value="1"/>
</dbReference>
<dbReference type="PANTHER" id="PTHR44137:SF32">
    <property type="entry name" value="DNAJ HEAT SHOCK AMINO-TERMINAL DOMAIN PROTEIN"/>
    <property type="match status" value="1"/>
</dbReference>
<dbReference type="PANTHER" id="PTHR44137">
    <property type="entry name" value="BNAC03G44070D PROTEIN"/>
    <property type="match status" value="1"/>
</dbReference>
<dbReference type="PROSITE" id="PS50076">
    <property type="entry name" value="DNAJ_2"/>
    <property type="match status" value="1"/>
</dbReference>
<gene>
    <name evidence="3" type="ORF">Sango_2610800</name>
</gene>
<dbReference type="InterPro" id="IPR036869">
    <property type="entry name" value="J_dom_sf"/>
</dbReference>
<sequence>MLTTVDVYVSAENKISGEIDWYGVLGVSPSSDDETIRKQYRKLALMLHPDKNKSVGSDGAFKLISEAWSLLSDKAKRLAYNQRRGSKGFQQKVQVQTGGPSAPSRPNGVFNFASRTASAPKTQNTSGKAPPTPAPTPSHQRTDTFWTICHRCKMHYVS</sequence>
<dbReference type="PROSITE" id="PS00636">
    <property type="entry name" value="DNAJ_1"/>
    <property type="match status" value="1"/>
</dbReference>
<dbReference type="Pfam" id="PF00226">
    <property type="entry name" value="DnaJ"/>
    <property type="match status" value="1"/>
</dbReference>
<feature type="region of interest" description="Disordered" evidence="1">
    <location>
        <begin position="83"/>
        <end position="141"/>
    </location>
</feature>